<name>A0A5B7ETB2_PORTR</name>
<gene>
    <name evidence="1" type="ORF">E2C01_029581</name>
</gene>
<sequence>MDAMIVIVSCLRPKQSPPTLSAQGPLSISRLKMAHFVHYATRYRGPVTPKVVSPLPVHSRRRAILSRQLTEEDECIDPETKALREKERRQANNARERTMEQVYWNTGTLPWYYWYQNRTMAAEERESPVLCLQPCVRPDIFTTDKPLVQL</sequence>
<organism evidence="1 2">
    <name type="scientific">Portunus trituberculatus</name>
    <name type="common">Swimming crab</name>
    <name type="synonym">Neptunus trituberculatus</name>
    <dbReference type="NCBI Taxonomy" id="210409"/>
    <lineage>
        <taxon>Eukaryota</taxon>
        <taxon>Metazoa</taxon>
        <taxon>Ecdysozoa</taxon>
        <taxon>Arthropoda</taxon>
        <taxon>Crustacea</taxon>
        <taxon>Multicrustacea</taxon>
        <taxon>Malacostraca</taxon>
        <taxon>Eumalacostraca</taxon>
        <taxon>Eucarida</taxon>
        <taxon>Decapoda</taxon>
        <taxon>Pleocyemata</taxon>
        <taxon>Brachyura</taxon>
        <taxon>Eubrachyura</taxon>
        <taxon>Portunoidea</taxon>
        <taxon>Portunidae</taxon>
        <taxon>Portuninae</taxon>
        <taxon>Portunus</taxon>
    </lineage>
</organism>
<accession>A0A5B7ETB2</accession>
<keyword evidence="2" id="KW-1185">Reference proteome</keyword>
<reference evidence="1 2" key="1">
    <citation type="submission" date="2019-05" db="EMBL/GenBank/DDBJ databases">
        <title>Another draft genome of Portunus trituberculatus and its Hox gene families provides insights of decapod evolution.</title>
        <authorList>
            <person name="Jeong J.-H."/>
            <person name="Song I."/>
            <person name="Kim S."/>
            <person name="Choi T."/>
            <person name="Kim D."/>
            <person name="Ryu S."/>
            <person name="Kim W."/>
        </authorList>
    </citation>
    <scope>NUCLEOTIDE SEQUENCE [LARGE SCALE GENOMIC DNA]</scope>
    <source>
        <tissue evidence="1">Muscle</tissue>
    </source>
</reference>
<dbReference type="AlphaFoldDB" id="A0A5B7ETB2"/>
<evidence type="ECO:0000313" key="2">
    <source>
        <dbReference type="Proteomes" id="UP000324222"/>
    </source>
</evidence>
<dbReference type="Proteomes" id="UP000324222">
    <property type="component" value="Unassembled WGS sequence"/>
</dbReference>
<evidence type="ECO:0000313" key="1">
    <source>
        <dbReference type="EMBL" id="MPC36133.1"/>
    </source>
</evidence>
<proteinExistence type="predicted"/>
<protein>
    <submittedName>
        <fullName evidence="1">Uncharacterized protein</fullName>
    </submittedName>
</protein>
<comment type="caution">
    <text evidence="1">The sequence shown here is derived from an EMBL/GenBank/DDBJ whole genome shotgun (WGS) entry which is preliminary data.</text>
</comment>
<dbReference type="EMBL" id="VSRR010003431">
    <property type="protein sequence ID" value="MPC36133.1"/>
    <property type="molecule type" value="Genomic_DNA"/>
</dbReference>